<comment type="similarity">
    <text evidence="1 4">Belongs to the N(4)/N(6)-methyltransferase family.</text>
</comment>
<dbReference type="InterPro" id="IPR029063">
    <property type="entry name" value="SAM-dependent_MTases_sf"/>
</dbReference>
<keyword evidence="2" id="KW-0489">Methyltransferase</keyword>
<dbReference type="InterPro" id="IPR002941">
    <property type="entry name" value="DNA_methylase_N4/N6"/>
</dbReference>
<evidence type="ECO:0000313" key="6">
    <source>
        <dbReference type="EMBL" id="HDL90268.1"/>
    </source>
</evidence>
<dbReference type="SUPFAM" id="SSF53335">
    <property type="entry name" value="S-adenosyl-L-methionine-dependent methyltransferases"/>
    <property type="match status" value="1"/>
</dbReference>
<dbReference type="InterPro" id="IPR001091">
    <property type="entry name" value="RM_Methyltransferase"/>
</dbReference>
<evidence type="ECO:0000256" key="3">
    <source>
        <dbReference type="ARBA" id="ARBA00022679"/>
    </source>
</evidence>
<dbReference type="Proteomes" id="UP000886355">
    <property type="component" value="Unassembled WGS sequence"/>
</dbReference>
<dbReference type="InterPro" id="IPR002052">
    <property type="entry name" value="DNA_methylase_N6_adenine_CS"/>
</dbReference>
<feature type="domain" description="DNA methylase N-4/N-6" evidence="5">
    <location>
        <begin position="23"/>
        <end position="238"/>
    </location>
</feature>
<organism evidence="6">
    <name type="scientific">Thermodesulforhabdus norvegica</name>
    <dbReference type="NCBI Taxonomy" id="39841"/>
    <lineage>
        <taxon>Bacteria</taxon>
        <taxon>Pseudomonadati</taxon>
        <taxon>Thermodesulfobacteriota</taxon>
        <taxon>Syntrophobacteria</taxon>
        <taxon>Syntrophobacterales</taxon>
        <taxon>Thermodesulforhabdaceae</taxon>
        <taxon>Thermodesulforhabdus</taxon>
    </lineage>
</organism>
<dbReference type="GO" id="GO:0008170">
    <property type="term" value="F:N-methyltransferase activity"/>
    <property type="evidence" value="ECO:0007669"/>
    <property type="project" value="InterPro"/>
</dbReference>
<dbReference type="GO" id="GO:0009007">
    <property type="term" value="F:site-specific DNA-methyltransferase (adenine-specific) activity"/>
    <property type="evidence" value="ECO:0007669"/>
    <property type="project" value="TreeGrafter"/>
</dbReference>
<dbReference type="PANTHER" id="PTHR13370:SF3">
    <property type="entry name" value="TRNA (GUANINE(10)-N2)-METHYLTRANSFERASE HOMOLOG"/>
    <property type="match status" value="1"/>
</dbReference>
<dbReference type="EMBL" id="DQZW01000242">
    <property type="protein sequence ID" value="HDL90268.1"/>
    <property type="molecule type" value="Genomic_DNA"/>
</dbReference>
<reference evidence="6" key="1">
    <citation type="journal article" date="2020" name="mSystems">
        <title>Genome- and Community-Level Interaction Insights into Carbon Utilization and Element Cycling Functions of Hydrothermarchaeota in Hydrothermal Sediment.</title>
        <authorList>
            <person name="Zhou Z."/>
            <person name="Liu Y."/>
            <person name="Xu W."/>
            <person name="Pan J."/>
            <person name="Luo Z.H."/>
            <person name="Li M."/>
        </authorList>
    </citation>
    <scope>NUCLEOTIDE SEQUENCE [LARGE SCALE GENOMIC DNA]</scope>
    <source>
        <strain evidence="6">HyVt-19</strain>
    </source>
</reference>
<evidence type="ECO:0000259" key="5">
    <source>
        <dbReference type="Pfam" id="PF01555"/>
    </source>
</evidence>
<dbReference type="GO" id="GO:0005737">
    <property type="term" value="C:cytoplasm"/>
    <property type="evidence" value="ECO:0007669"/>
    <property type="project" value="TreeGrafter"/>
</dbReference>
<dbReference type="EC" id="2.1.1.-" evidence="4"/>
<dbReference type="PRINTS" id="PR00508">
    <property type="entry name" value="S21N4MTFRASE"/>
</dbReference>
<dbReference type="GO" id="GO:0003677">
    <property type="term" value="F:DNA binding"/>
    <property type="evidence" value="ECO:0007669"/>
    <property type="project" value="InterPro"/>
</dbReference>
<dbReference type="Gene3D" id="3.40.50.150">
    <property type="entry name" value="Vaccinia Virus protein VP39"/>
    <property type="match status" value="1"/>
</dbReference>
<gene>
    <name evidence="6" type="ORF">ENG14_05135</name>
</gene>
<evidence type="ECO:0000256" key="2">
    <source>
        <dbReference type="ARBA" id="ARBA00022603"/>
    </source>
</evidence>
<name>A0A7C1AYM6_9BACT</name>
<dbReference type="PROSITE" id="PS00092">
    <property type="entry name" value="N6_MTASE"/>
    <property type="match status" value="1"/>
</dbReference>
<keyword evidence="3" id="KW-0808">Transferase</keyword>
<evidence type="ECO:0000256" key="4">
    <source>
        <dbReference type="RuleBase" id="RU362026"/>
    </source>
</evidence>
<accession>A0A7C1AYM6</accession>
<dbReference type="PANTHER" id="PTHR13370">
    <property type="entry name" value="RNA METHYLASE-RELATED"/>
    <property type="match status" value="1"/>
</dbReference>
<protein>
    <recommendedName>
        <fullName evidence="4">Methyltransferase</fullName>
        <ecNumber evidence="4">2.1.1.-</ecNumber>
    </recommendedName>
</protein>
<dbReference type="GO" id="GO:0032259">
    <property type="term" value="P:methylation"/>
    <property type="evidence" value="ECO:0007669"/>
    <property type="project" value="UniProtKB-KW"/>
</dbReference>
<evidence type="ECO:0000256" key="1">
    <source>
        <dbReference type="ARBA" id="ARBA00006594"/>
    </source>
</evidence>
<comment type="caution">
    <text evidence="6">The sequence shown here is derived from an EMBL/GenBank/DDBJ whole genome shotgun (WGS) entry which is preliminary data.</text>
</comment>
<proteinExistence type="inferred from homology"/>
<dbReference type="Pfam" id="PF01555">
    <property type="entry name" value="N6_N4_Mtase"/>
    <property type="match status" value="1"/>
</dbReference>
<sequence length="252" mass="28864">MNLLIHGECLKEMDRLISKGIIVDAIITDPPYGTTACNWDSIIPFDQMWKRLNKLIKSNGAIVLFGSEPFSSALRMSNIKNYKYDWVWEKSKVSHFAQAPYRPLTITENIIVFSFGGTSKNAKNRMKYNPQGLKNINKICKGKRHSDHRPSNTIQKDYIQTKTGYPKQILKFKSDNAKLHPTQKPVALMEYLIKTYTNEGETVLDFTMGSGTTGVACLNTNRKFIGIELEDKYFQIASERIRKHSMQGKLFK</sequence>
<dbReference type="AlphaFoldDB" id="A0A7C1AYM6"/>